<dbReference type="Pfam" id="PF01757">
    <property type="entry name" value="Acyl_transf_3"/>
    <property type="match status" value="1"/>
</dbReference>
<feature type="transmembrane region" description="Helical" evidence="1">
    <location>
        <begin position="88"/>
        <end position="105"/>
    </location>
</feature>
<dbReference type="RefSeq" id="WP_238207622.1">
    <property type="nucleotide sequence ID" value="NZ_BPQE01000035.1"/>
</dbReference>
<comment type="caution">
    <text evidence="3">The sequence shown here is derived from an EMBL/GenBank/DDBJ whole genome shotgun (WGS) entry which is preliminary data.</text>
</comment>
<dbReference type="EMBL" id="JAUSVP010000019">
    <property type="protein sequence ID" value="MDQ0449886.1"/>
    <property type="molecule type" value="Genomic_DNA"/>
</dbReference>
<feature type="transmembrane region" description="Helical" evidence="1">
    <location>
        <begin position="274"/>
        <end position="299"/>
    </location>
</feature>
<keyword evidence="4" id="KW-1185">Reference proteome</keyword>
<feature type="transmembrane region" description="Helical" evidence="1">
    <location>
        <begin position="146"/>
        <end position="168"/>
    </location>
</feature>
<dbReference type="Proteomes" id="UP001231124">
    <property type="component" value="Unassembled WGS sequence"/>
</dbReference>
<evidence type="ECO:0000313" key="4">
    <source>
        <dbReference type="Proteomes" id="UP001231124"/>
    </source>
</evidence>
<feature type="transmembrane region" description="Helical" evidence="1">
    <location>
        <begin position="117"/>
        <end position="139"/>
    </location>
</feature>
<accession>A0ABU0I5J3</accession>
<sequence>MMVSRVNKLNSIEVVRAFAALLVILFHIQTAFGVQIAVEPFRSIVGGGHRGVDLFFVLSGFIIAFVHRDDLGRPGRLNNYLYNRFVRIFPAVWIVSALALMFYLYGPAIPDKAGKLAPYPILASVLLLPQQGVPLVNVTWTLTYEIFFYVLFAAMIVNIRLGLAVLLAWQGITALIALSGADLGLAGYYFRAICLDFSVGLAAAWLVHRAATNAVPLAAWTGILALGVAGFIVGMWFDSSAVYAAALCAFGSGLIIVALVKIEQRKDLHIPQWLVAIGGASYAIYLVHFSVIQVLSMIVRRLGLPPSELLYFVYVPAGIVAGMVFDSWVDKPIQRRLRQLKPTLLRSHPAAAASGFGPR</sequence>
<name>A0ABU0I5J3_9HYPH</name>
<feature type="transmembrane region" description="Helical" evidence="1">
    <location>
        <begin position="311"/>
        <end position="329"/>
    </location>
</feature>
<dbReference type="PANTHER" id="PTHR23028:SF131">
    <property type="entry name" value="BLR2367 PROTEIN"/>
    <property type="match status" value="1"/>
</dbReference>
<keyword evidence="1" id="KW-0472">Membrane</keyword>
<evidence type="ECO:0000313" key="3">
    <source>
        <dbReference type="EMBL" id="MDQ0449886.1"/>
    </source>
</evidence>
<keyword evidence="1" id="KW-1133">Transmembrane helix</keyword>
<feature type="transmembrane region" description="Helical" evidence="1">
    <location>
        <begin position="188"/>
        <end position="207"/>
    </location>
</feature>
<keyword evidence="1" id="KW-0812">Transmembrane</keyword>
<proteinExistence type="predicted"/>
<evidence type="ECO:0000259" key="2">
    <source>
        <dbReference type="Pfam" id="PF01757"/>
    </source>
</evidence>
<dbReference type="PANTHER" id="PTHR23028">
    <property type="entry name" value="ACETYLTRANSFERASE"/>
    <property type="match status" value="1"/>
</dbReference>
<organism evidence="3 4">
    <name type="scientific">Methylobacterium aerolatum</name>
    <dbReference type="NCBI Taxonomy" id="418708"/>
    <lineage>
        <taxon>Bacteria</taxon>
        <taxon>Pseudomonadati</taxon>
        <taxon>Pseudomonadota</taxon>
        <taxon>Alphaproteobacteria</taxon>
        <taxon>Hyphomicrobiales</taxon>
        <taxon>Methylobacteriaceae</taxon>
        <taxon>Methylobacterium</taxon>
    </lineage>
</organism>
<dbReference type="InterPro" id="IPR050879">
    <property type="entry name" value="Acyltransferase_3"/>
</dbReference>
<feature type="transmembrane region" description="Helical" evidence="1">
    <location>
        <begin position="214"/>
        <end position="237"/>
    </location>
</feature>
<gene>
    <name evidence="3" type="ORF">QO012_004410</name>
</gene>
<feature type="transmembrane region" description="Helical" evidence="1">
    <location>
        <begin position="49"/>
        <end position="67"/>
    </location>
</feature>
<feature type="transmembrane region" description="Helical" evidence="1">
    <location>
        <begin position="243"/>
        <end position="262"/>
    </location>
</feature>
<protein>
    <submittedName>
        <fullName evidence="3">Peptidoglycan/LPS O-acetylase OafA/YrhL</fullName>
    </submittedName>
</protein>
<feature type="domain" description="Acyltransferase 3" evidence="2">
    <location>
        <begin position="10"/>
        <end position="324"/>
    </location>
</feature>
<dbReference type="InterPro" id="IPR002656">
    <property type="entry name" value="Acyl_transf_3_dom"/>
</dbReference>
<evidence type="ECO:0000256" key="1">
    <source>
        <dbReference type="SAM" id="Phobius"/>
    </source>
</evidence>
<reference evidence="3 4" key="1">
    <citation type="submission" date="2023-07" db="EMBL/GenBank/DDBJ databases">
        <title>Genomic Encyclopedia of Type Strains, Phase IV (KMG-IV): sequencing the most valuable type-strain genomes for metagenomic binning, comparative biology and taxonomic classification.</title>
        <authorList>
            <person name="Goeker M."/>
        </authorList>
    </citation>
    <scope>NUCLEOTIDE SEQUENCE [LARGE SCALE GENOMIC DNA]</scope>
    <source>
        <strain evidence="3 4">DSM 19013</strain>
    </source>
</reference>